<dbReference type="RefSeq" id="WP_020794214.1">
    <property type="nucleotide sequence ID" value="NZ_JAADZU010000036.1"/>
</dbReference>
<evidence type="ECO:0000313" key="2">
    <source>
        <dbReference type="Proteomes" id="UP000466307"/>
    </source>
</evidence>
<dbReference type="Proteomes" id="UP000466307">
    <property type="component" value="Unassembled WGS sequence"/>
</dbReference>
<sequence>MNHLKMVRVRRLVRGGQSSQPSTAMEITARHAAGAGVEAADHLIG</sequence>
<comment type="caution">
    <text evidence="1">The sequence shown here is derived from an EMBL/GenBank/DDBJ whole genome shotgun (WGS) entry which is preliminary data.</text>
</comment>
<protein>
    <submittedName>
        <fullName evidence="1">Uncharacterized protein</fullName>
    </submittedName>
</protein>
<organism evidence="1 2">
    <name type="scientific">Gordonia desulfuricans</name>
    <dbReference type="NCBI Taxonomy" id="89051"/>
    <lineage>
        <taxon>Bacteria</taxon>
        <taxon>Bacillati</taxon>
        <taxon>Actinomycetota</taxon>
        <taxon>Actinomycetes</taxon>
        <taxon>Mycobacteriales</taxon>
        <taxon>Gordoniaceae</taxon>
        <taxon>Gordonia</taxon>
    </lineage>
</organism>
<dbReference type="AlphaFoldDB" id="A0A7K3LQ69"/>
<name>A0A7K3LQ69_9ACTN</name>
<keyword evidence="2" id="KW-1185">Reference proteome</keyword>
<evidence type="ECO:0000313" key="1">
    <source>
        <dbReference type="EMBL" id="NDK90383.1"/>
    </source>
</evidence>
<reference evidence="1 2" key="1">
    <citation type="submission" date="2020-01" db="EMBL/GenBank/DDBJ databases">
        <title>Investigation of new actinobacteria for the biodesulphurisation of diesel fuel.</title>
        <authorList>
            <person name="Athi Narayanan S.M."/>
        </authorList>
    </citation>
    <scope>NUCLEOTIDE SEQUENCE [LARGE SCALE GENOMIC DNA]</scope>
    <source>
        <strain evidence="1 2">213E</strain>
    </source>
</reference>
<gene>
    <name evidence="1" type="ORF">GYA93_12425</name>
</gene>
<accession>A0A7K3LQ69</accession>
<proteinExistence type="predicted"/>
<dbReference type="EMBL" id="JAADZU010000036">
    <property type="protein sequence ID" value="NDK90383.1"/>
    <property type="molecule type" value="Genomic_DNA"/>
</dbReference>